<evidence type="ECO:0000313" key="5">
    <source>
        <dbReference type="EMBL" id="KAL0572981.1"/>
    </source>
</evidence>
<comment type="cofactor">
    <cofactor evidence="1">
        <name>Zn(2+)</name>
        <dbReference type="ChEBI" id="CHEBI:29105"/>
    </cofactor>
</comment>
<evidence type="ECO:0000256" key="1">
    <source>
        <dbReference type="ARBA" id="ARBA00001947"/>
    </source>
</evidence>
<sequence>MSQETHKAVRWHPPSFDIRVEDVEMPQIEHPDDVIVKVKLGGLCGSDLHIYRGHGGIDKVHTCGHEFIGTVVKVGESYGVNVEDSDRPSLYSTLKVGDRIVAPFTVSCGECQFVFSSLSESYPTLTTLNISLHSLAPALVGGQAQYVRVPKAGATLFSLEEPQTISKTLSSDVVNKINDASLLLLSDILPTGLFGALQVLNHPKVKAIWEGKGWPGVFFNASRAATSPTAMNWEDTTLTLAL</sequence>
<feature type="non-terminal residue" evidence="5">
    <location>
        <position position="242"/>
    </location>
</feature>
<accession>A0ABR3FCP8</accession>
<evidence type="ECO:0000256" key="2">
    <source>
        <dbReference type="ARBA" id="ARBA00022723"/>
    </source>
</evidence>
<proteinExistence type="predicted"/>
<dbReference type="InterPro" id="IPR013154">
    <property type="entry name" value="ADH-like_N"/>
</dbReference>
<dbReference type="InterPro" id="IPR011032">
    <property type="entry name" value="GroES-like_sf"/>
</dbReference>
<keyword evidence="3" id="KW-0862">Zinc</keyword>
<dbReference type="SUPFAM" id="SSF50129">
    <property type="entry name" value="GroES-like"/>
    <property type="match status" value="1"/>
</dbReference>
<dbReference type="Gene3D" id="3.40.50.720">
    <property type="entry name" value="NAD(P)-binding Rossmann-like Domain"/>
    <property type="match status" value="1"/>
</dbReference>
<dbReference type="EMBL" id="JBAHYK010000558">
    <property type="protein sequence ID" value="KAL0572981.1"/>
    <property type="molecule type" value="Genomic_DNA"/>
</dbReference>
<evidence type="ECO:0000313" key="6">
    <source>
        <dbReference type="Proteomes" id="UP001465976"/>
    </source>
</evidence>
<dbReference type="Pfam" id="PF08240">
    <property type="entry name" value="ADH_N"/>
    <property type="match status" value="1"/>
</dbReference>
<keyword evidence="6" id="KW-1185">Reference proteome</keyword>
<dbReference type="PANTHER" id="PTHR42813">
    <property type="entry name" value="ZINC-TYPE ALCOHOL DEHYDROGENASE-LIKE"/>
    <property type="match status" value="1"/>
</dbReference>
<dbReference type="Proteomes" id="UP001465976">
    <property type="component" value="Unassembled WGS sequence"/>
</dbReference>
<keyword evidence="2" id="KW-0479">Metal-binding</keyword>
<reference evidence="5 6" key="1">
    <citation type="submission" date="2024-02" db="EMBL/GenBank/DDBJ databases">
        <title>A draft genome for the cacao thread blight pathogen Marasmius crinis-equi.</title>
        <authorList>
            <person name="Cohen S.P."/>
            <person name="Baruah I.K."/>
            <person name="Amoako-Attah I."/>
            <person name="Bukari Y."/>
            <person name="Meinhardt L.W."/>
            <person name="Bailey B.A."/>
        </authorList>
    </citation>
    <scope>NUCLEOTIDE SEQUENCE [LARGE SCALE GENOMIC DNA]</scope>
    <source>
        <strain evidence="5 6">GH-76</strain>
    </source>
</reference>
<evidence type="ECO:0000256" key="3">
    <source>
        <dbReference type="ARBA" id="ARBA00022833"/>
    </source>
</evidence>
<comment type="caution">
    <text evidence="5">The sequence shown here is derived from an EMBL/GenBank/DDBJ whole genome shotgun (WGS) entry which is preliminary data.</text>
</comment>
<dbReference type="Gene3D" id="3.90.180.10">
    <property type="entry name" value="Medium-chain alcohol dehydrogenases, catalytic domain"/>
    <property type="match status" value="1"/>
</dbReference>
<organism evidence="5 6">
    <name type="scientific">Marasmius crinis-equi</name>
    <dbReference type="NCBI Taxonomy" id="585013"/>
    <lineage>
        <taxon>Eukaryota</taxon>
        <taxon>Fungi</taxon>
        <taxon>Dikarya</taxon>
        <taxon>Basidiomycota</taxon>
        <taxon>Agaricomycotina</taxon>
        <taxon>Agaricomycetes</taxon>
        <taxon>Agaricomycetidae</taxon>
        <taxon>Agaricales</taxon>
        <taxon>Marasmiineae</taxon>
        <taxon>Marasmiaceae</taxon>
        <taxon>Marasmius</taxon>
    </lineage>
</organism>
<protein>
    <recommendedName>
        <fullName evidence="4">Alcohol dehydrogenase-like N-terminal domain-containing protein</fullName>
    </recommendedName>
</protein>
<name>A0ABR3FCP8_9AGAR</name>
<dbReference type="PANTHER" id="PTHR42813:SF2">
    <property type="entry name" value="DEHYDROGENASE, ZINC-CONTAINING, PUTATIVE (AFU_ORTHOLOGUE AFUA_2G02810)-RELATED"/>
    <property type="match status" value="1"/>
</dbReference>
<feature type="domain" description="Alcohol dehydrogenase-like N-terminal" evidence="4">
    <location>
        <begin position="31"/>
        <end position="153"/>
    </location>
</feature>
<evidence type="ECO:0000259" key="4">
    <source>
        <dbReference type="Pfam" id="PF08240"/>
    </source>
</evidence>
<gene>
    <name evidence="5" type="ORF">V5O48_008972</name>
</gene>